<evidence type="ECO:0000256" key="1">
    <source>
        <dbReference type="SAM" id="MobiDB-lite"/>
    </source>
</evidence>
<protein>
    <submittedName>
        <fullName evidence="2">Endothelin B receptor-like</fullName>
    </submittedName>
</protein>
<sequence>MGPIQSPKAPAGPGGLRIGPLASPGRAAGSPVAGRGSPERWRCRSFPAMNRPWGATVSTLPSHAPELKGGASHLHTGTPTPDPRGAGAAGQRGVVTFPPSSGV</sequence>
<dbReference type="AlphaFoldDB" id="A0A4D9EAY7"/>
<reference evidence="2 3" key="2">
    <citation type="submission" date="2019-04" db="EMBL/GenBank/DDBJ databases">
        <title>The genome sequence of big-headed turtle.</title>
        <authorList>
            <person name="Gong S."/>
        </authorList>
    </citation>
    <scope>NUCLEOTIDE SEQUENCE [LARGE SCALE GENOMIC DNA]</scope>
    <source>
        <strain evidence="2">DO16091913</strain>
        <tissue evidence="2">Muscle</tissue>
    </source>
</reference>
<gene>
    <name evidence="2" type="ORF">DR999_PMT12419</name>
</gene>
<feature type="region of interest" description="Disordered" evidence="1">
    <location>
        <begin position="1"/>
        <end position="103"/>
    </location>
</feature>
<name>A0A4D9EAY7_9SAUR</name>
<keyword evidence="2" id="KW-0675">Receptor</keyword>
<reference evidence="2 3" key="1">
    <citation type="submission" date="2019-04" db="EMBL/GenBank/DDBJ databases">
        <title>Draft genome of the big-headed turtle Platysternon megacephalum.</title>
        <authorList>
            <person name="Gong S."/>
        </authorList>
    </citation>
    <scope>NUCLEOTIDE SEQUENCE [LARGE SCALE GENOMIC DNA]</scope>
    <source>
        <strain evidence="2">DO16091913</strain>
        <tissue evidence="2">Muscle</tissue>
    </source>
</reference>
<dbReference type="EMBL" id="QXTE01000122">
    <property type="protein sequence ID" value="TFK05058.1"/>
    <property type="molecule type" value="Genomic_DNA"/>
</dbReference>
<keyword evidence="3" id="KW-1185">Reference proteome</keyword>
<dbReference type="Proteomes" id="UP000297703">
    <property type="component" value="Unassembled WGS sequence"/>
</dbReference>
<organism evidence="2 3">
    <name type="scientific">Platysternon megacephalum</name>
    <name type="common">big-headed turtle</name>
    <dbReference type="NCBI Taxonomy" id="55544"/>
    <lineage>
        <taxon>Eukaryota</taxon>
        <taxon>Metazoa</taxon>
        <taxon>Chordata</taxon>
        <taxon>Craniata</taxon>
        <taxon>Vertebrata</taxon>
        <taxon>Euteleostomi</taxon>
        <taxon>Archelosauria</taxon>
        <taxon>Testudinata</taxon>
        <taxon>Testudines</taxon>
        <taxon>Cryptodira</taxon>
        <taxon>Durocryptodira</taxon>
        <taxon>Testudinoidea</taxon>
        <taxon>Platysternidae</taxon>
        <taxon>Platysternon</taxon>
    </lineage>
</organism>
<comment type="caution">
    <text evidence="2">The sequence shown here is derived from an EMBL/GenBank/DDBJ whole genome shotgun (WGS) entry which is preliminary data.</text>
</comment>
<accession>A0A4D9EAY7</accession>
<evidence type="ECO:0000313" key="2">
    <source>
        <dbReference type="EMBL" id="TFK05058.1"/>
    </source>
</evidence>
<proteinExistence type="predicted"/>
<evidence type="ECO:0000313" key="3">
    <source>
        <dbReference type="Proteomes" id="UP000297703"/>
    </source>
</evidence>